<dbReference type="GO" id="GO:0006325">
    <property type="term" value="P:chromatin organization"/>
    <property type="evidence" value="ECO:0007669"/>
    <property type="project" value="UniProtKB-KW"/>
</dbReference>
<feature type="compositionally biased region" description="Basic and acidic residues" evidence="5">
    <location>
        <begin position="154"/>
        <end position="163"/>
    </location>
</feature>
<accession>A0AAV9GZR6</accession>
<dbReference type="Proteomes" id="UP001321760">
    <property type="component" value="Unassembled WGS sequence"/>
</dbReference>
<organism evidence="8 9">
    <name type="scientific">Podospora aff. communis PSN243</name>
    <dbReference type="NCBI Taxonomy" id="3040156"/>
    <lineage>
        <taxon>Eukaryota</taxon>
        <taxon>Fungi</taxon>
        <taxon>Dikarya</taxon>
        <taxon>Ascomycota</taxon>
        <taxon>Pezizomycotina</taxon>
        <taxon>Sordariomycetes</taxon>
        <taxon>Sordariomycetidae</taxon>
        <taxon>Sordariales</taxon>
        <taxon>Podosporaceae</taxon>
        <taxon>Podospora</taxon>
    </lineage>
</organism>
<dbReference type="Gene3D" id="1.10.150.60">
    <property type="entry name" value="ARID DNA-binding domain"/>
    <property type="match status" value="1"/>
</dbReference>
<evidence type="ECO:0000313" key="8">
    <source>
        <dbReference type="EMBL" id="KAK4453850.1"/>
    </source>
</evidence>
<gene>
    <name evidence="8" type="ORF">QBC34DRAFT_317849</name>
</gene>
<feature type="domain" description="RFX-type winged-helix" evidence="7">
    <location>
        <begin position="658"/>
        <end position="741"/>
    </location>
</feature>
<keyword evidence="1" id="KW-0156">Chromatin regulator</keyword>
<keyword evidence="4" id="KW-0539">Nucleus</keyword>
<dbReference type="FunFam" id="1.10.150.60:FF:000021">
    <property type="entry name" value="Chromatin structure-remodeling complex subunit rsc9"/>
    <property type="match status" value="1"/>
</dbReference>
<dbReference type="InterPro" id="IPR036431">
    <property type="entry name" value="ARID_dom_sf"/>
</dbReference>
<evidence type="ECO:0000259" key="6">
    <source>
        <dbReference type="PROSITE" id="PS51011"/>
    </source>
</evidence>
<feature type="compositionally biased region" description="Polar residues" evidence="5">
    <location>
        <begin position="219"/>
        <end position="231"/>
    </location>
</feature>
<evidence type="ECO:0000256" key="5">
    <source>
        <dbReference type="SAM" id="MobiDB-lite"/>
    </source>
</evidence>
<dbReference type="InterPro" id="IPR001606">
    <property type="entry name" value="ARID_dom"/>
</dbReference>
<proteinExistence type="predicted"/>
<feature type="compositionally biased region" description="Low complexity" evidence="5">
    <location>
        <begin position="202"/>
        <end position="213"/>
    </location>
</feature>
<dbReference type="PROSITE" id="PS51011">
    <property type="entry name" value="ARID"/>
    <property type="match status" value="1"/>
</dbReference>
<dbReference type="SUPFAM" id="SSF46774">
    <property type="entry name" value="ARID-like"/>
    <property type="match status" value="1"/>
</dbReference>
<name>A0AAV9GZR6_9PEZI</name>
<dbReference type="InterPro" id="IPR052406">
    <property type="entry name" value="Chromatin_Remodeling_Comp"/>
</dbReference>
<evidence type="ECO:0008006" key="10">
    <source>
        <dbReference type="Google" id="ProtNLM"/>
    </source>
</evidence>
<dbReference type="CDD" id="cd16100">
    <property type="entry name" value="ARID"/>
    <property type="match status" value="1"/>
</dbReference>
<protein>
    <recommendedName>
        <fullName evidence="10">Chromatin structure-remodeling complex subunit rsc9</fullName>
    </recommendedName>
</protein>
<evidence type="ECO:0000256" key="1">
    <source>
        <dbReference type="ARBA" id="ARBA00022853"/>
    </source>
</evidence>
<keyword evidence="3" id="KW-0804">Transcription</keyword>
<feature type="compositionally biased region" description="Polar residues" evidence="5">
    <location>
        <begin position="187"/>
        <end position="201"/>
    </location>
</feature>
<reference evidence="8" key="1">
    <citation type="journal article" date="2023" name="Mol. Phylogenet. Evol.">
        <title>Genome-scale phylogeny and comparative genomics of the fungal order Sordariales.</title>
        <authorList>
            <person name="Hensen N."/>
            <person name="Bonometti L."/>
            <person name="Westerberg I."/>
            <person name="Brannstrom I.O."/>
            <person name="Guillou S."/>
            <person name="Cros-Aarteil S."/>
            <person name="Calhoun S."/>
            <person name="Haridas S."/>
            <person name="Kuo A."/>
            <person name="Mondo S."/>
            <person name="Pangilinan J."/>
            <person name="Riley R."/>
            <person name="LaButti K."/>
            <person name="Andreopoulos B."/>
            <person name="Lipzen A."/>
            <person name="Chen C."/>
            <person name="Yan M."/>
            <person name="Daum C."/>
            <person name="Ng V."/>
            <person name="Clum A."/>
            <person name="Steindorff A."/>
            <person name="Ohm R.A."/>
            <person name="Martin F."/>
            <person name="Silar P."/>
            <person name="Natvig D.O."/>
            <person name="Lalanne C."/>
            <person name="Gautier V."/>
            <person name="Ament-Velasquez S.L."/>
            <person name="Kruys A."/>
            <person name="Hutchinson M.I."/>
            <person name="Powell A.J."/>
            <person name="Barry K."/>
            <person name="Miller A.N."/>
            <person name="Grigoriev I.V."/>
            <person name="Debuchy R."/>
            <person name="Gladieux P."/>
            <person name="Hiltunen Thoren M."/>
            <person name="Johannesson H."/>
        </authorList>
    </citation>
    <scope>NUCLEOTIDE SEQUENCE</scope>
    <source>
        <strain evidence="8">PSN243</strain>
    </source>
</reference>
<feature type="region of interest" description="Disordered" evidence="5">
    <location>
        <begin position="141"/>
        <end position="262"/>
    </location>
</feature>
<keyword evidence="2" id="KW-0805">Transcription regulation</keyword>
<dbReference type="AlphaFoldDB" id="A0AAV9GZR6"/>
<dbReference type="PANTHER" id="PTHR22970">
    <property type="entry name" value="AT-RICH INTERACTIVE DOMAIN-CONTAINING PROTEIN 2"/>
    <property type="match status" value="1"/>
</dbReference>
<feature type="domain" description="ARID" evidence="6">
    <location>
        <begin position="15"/>
        <end position="109"/>
    </location>
</feature>
<evidence type="ECO:0000256" key="3">
    <source>
        <dbReference type="ARBA" id="ARBA00023163"/>
    </source>
</evidence>
<dbReference type="Gene3D" id="1.25.10.10">
    <property type="entry name" value="Leucine-rich Repeat Variant"/>
    <property type="match status" value="1"/>
</dbReference>
<keyword evidence="9" id="KW-1185">Reference proteome</keyword>
<evidence type="ECO:0000256" key="2">
    <source>
        <dbReference type="ARBA" id="ARBA00023015"/>
    </source>
</evidence>
<dbReference type="EMBL" id="MU865918">
    <property type="protein sequence ID" value="KAK4453850.1"/>
    <property type="molecule type" value="Genomic_DNA"/>
</dbReference>
<evidence type="ECO:0000259" key="7">
    <source>
        <dbReference type="PROSITE" id="PS51526"/>
    </source>
</evidence>
<evidence type="ECO:0000256" key="4">
    <source>
        <dbReference type="ARBA" id="ARBA00023242"/>
    </source>
</evidence>
<dbReference type="Pfam" id="PF01388">
    <property type="entry name" value="ARID"/>
    <property type="match status" value="1"/>
</dbReference>
<dbReference type="SMART" id="SM01014">
    <property type="entry name" value="ARID"/>
    <property type="match status" value="1"/>
</dbReference>
<comment type="caution">
    <text evidence="8">The sequence shown here is derived from an EMBL/GenBank/DDBJ whole genome shotgun (WGS) entry which is preliminary data.</text>
</comment>
<dbReference type="InterPro" id="IPR011989">
    <property type="entry name" value="ARM-like"/>
</dbReference>
<dbReference type="GO" id="GO:0016586">
    <property type="term" value="C:RSC-type complex"/>
    <property type="evidence" value="ECO:0007669"/>
    <property type="project" value="TreeGrafter"/>
</dbReference>
<reference evidence="8" key="2">
    <citation type="submission" date="2023-05" db="EMBL/GenBank/DDBJ databases">
        <authorList>
            <consortium name="Lawrence Berkeley National Laboratory"/>
            <person name="Steindorff A."/>
            <person name="Hensen N."/>
            <person name="Bonometti L."/>
            <person name="Westerberg I."/>
            <person name="Brannstrom I.O."/>
            <person name="Guillou S."/>
            <person name="Cros-Aarteil S."/>
            <person name="Calhoun S."/>
            <person name="Haridas S."/>
            <person name="Kuo A."/>
            <person name="Mondo S."/>
            <person name="Pangilinan J."/>
            <person name="Riley R."/>
            <person name="Labutti K."/>
            <person name="Andreopoulos B."/>
            <person name="Lipzen A."/>
            <person name="Chen C."/>
            <person name="Yanf M."/>
            <person name="Daum C."/>
            <person name="Ng V."/>
            <person name="Clum A."/>
            <person name="Ohm R."/>
            <person name="Martin F."/>
            <person name="Silar P."/>
            <person name="Natvig D."/>
            <person name="Lalanne C."/>
            <person name="Gautier V."/>
            <person name="Ament-Velasquez S.L."/>
            <person name="Kruys A."/>
            <person name="Hutchinson M.I."/>
            <person name="Powell A.J."/>
            <person name="Barry K."/>
            <person name="Miller A.N."/>
            <person name="Grigoriev I.V."/>
            <person name="Debuchy R."/>
            <person name="Gladieux P."/>
            <person name="Thoren M.H."/>
            <person name="Johannesson H."/>
        </authorList>
    </citation>
    <scope>NUCLEOTIDE SEQUENCE</scope>
    <source>
        <strain evidence="8">PSN243</strain>
    </source>
</reference>
<dbReference type="PANTHER" id="PTHR22970:SF14">
    <property type="entry name" value="AT-RICH INTERACTIVE DOMAIN-CONTAINING PROTEIN 2"/>
    <property type="match status" value="1"/>
</dbReference>
<dbReference type="GO" id="GO:0006355">
    <property type="term" value="P:regulation of DNA-templated transcription"/>
    <property type="evidence" value="ECO:0007669"/>
    <property type="project" value="InterPro"/>
</dbReference>
<sequence length="985" mass="110809">MGPTKPVAEHQINRTPEYEEFIEKLRAFHAQRGTTFDPEPKMGNMNVDLLQLYKYIVEHGGYDRVSEEKLMWRKMCEGLGLMRHNAPADAYTLKQIFYRQLAAYEIKTEHNKEPPPPEILEHTTAKGGSLLTRTLENFQARIKADKEESGDDGTPSRERRPEETPSSSRASRGLREAPAPRVIFHPETSSARQTRHASGQHSGSSGTPGSNSSHPAGHSSHSQGSQLPAHSSSHHNMDRGRGSASYRESYAWPGPSSGQEINPTVQQFQLPSMQQMPLRIVDTPSSNPDLFARKERALKQAQTQGPPSSAAIIRSALPPGILDGPNIYERCLFALRSGIRSEQAFGLNHLVKISYERGDKYKFSQFSGLAEGLTEFALGVGSLFYHVDWTICNDPEADEFEEGELDGINGSSDILDRIARLKPKPVQDNFQPPEFTDHLTLVTEAVLTIRNMVMLPENAWFMSEYMPLKDLLCILLHLPDMDVAVELKHSALDIAEQITPYLVLSADDPLYKTLLAQLGSTDRGTILTALRALSRIAMNHPTETNRLSNVPQSVLQNLMDWLLLNDDDLMDACLDFLYQYSAIVSNLDALLQVTNMEHLVSQLVRLLAHGAKRGTCEHVVKRAIVSYDNEDNEASDEVHEIPKDLLERLLTMEEPERCYQWLKCFFQEDAGSNVTQIAVWQAYNNAFLEPLKRKGRGMINAAEFIRNISTVYEHAGAQIVREVTPQGEQQRFIIRGIRARQHPKSPEGRSYFQCLWKSPGAIKCSGWNLTAAKAWEHILQDHLDERPNEADKLFKNREGEFSCHWGSCRKYPEPTKLSLFQFMAHIKTHVTTEEAASANLQSQASAVEAHTPSSRNRRSKPRVVEPAKTIQLPIEETLYVYDERNPDAQRQAAGIPLSAVFILRNIARNIGKTEAEEALIKQEREARGMKDADGDLAVVSTNSLHAAVGYRERLFRPVMGRLWEVFTDNPYLVNDMSQLLQLLGA</sequence>
<feature type="region of interest" description="Disordered" evidence="5">
    <location>
        <begin position="841"/>
        <end position="864"/>
    </location>
</feature>
<dbReference type="PROSITE" id="PS51526">
    <property type="entry name" value="RFX_DBD"/>
    <property type="match status" value="1"/>
</dbReference>
<dbReference type="InterPro" id="IPR003150">
    <property type="entry name" value="DNA-bd_RFX"/>
</dbReference>
<dbReference type="SUPFAM" id="SSF48371">
    <property type="entry name" value="ARM repeat"/>
    <property type="match status" value="1"/>
</dbReference>
<evidence type="ECO:0000313" key="9">
    <source>
        <dbReference type="Proteomes" id="UP001321760"/>
    </source>
</evidence>
<dbReference type="GO" id="GO:0003677">
    <property type="term" value="F:DNA binding"/>
    <property type="evidence" value="ECO:0007669"/>
    <property type="project" value="InterPro"/>
</dbReference>
<dbReference type="SMART" id="SM00501">
    <property type="entry name" value="BRIGHT"/>
    <property type="match status" value="1"/>
</dbReference>
<dbReference type="InterPro" id="IPR016024">
    <property type="entry name" value="ARM-type_fold"/>
</dbReference>